<dbReference type="EMBL" id="RDSM01000002">
    <property type="protein sequence ID" value="RXH55874.1"/>
    <property type="molecule type" value="Genomic_DNA"/>
</dbReference>
<evidence type="ECO:0000313" key="2">
    <source>
        <dbReference type="Proteomes" id="UP000289437"/>
    </source>
</evidence>
<evidence type="ECO:0000313" key="1">
    <source>
        <dbReference type="EMBL" id="RXH55874.1"/>
    </source>
</evidence>
<keyword evidence="2" id="KW-1185">Reference proteome</keyword>
<dbReference type="AlphaFoldDB" id="A0A4V1L5I4"/>
<proteinExistence type="predicted"/>
<name>A0A4V1L5I4_9BACT</name>
<protein>
    <submittedName>
        <fullName evidence="1">Uncharacterized protein</fullName>
    </submittedName>
</protein>
<sequence length="50" mass="5432">MNRVIGIAAALQRSEGMIVPTFAEITISFNSRRGLRFSANHALLTGNLTD</sequence>
<dbReference type="Proteomes" id="UP000289437">
    <property type="component" value="Unassembled WGS sequence"/>
</dbReference>
<organism evidence="1 2">
    <name type="scientific">Granulicella sibirica</name>
    <dbReference type="NCBI Taxonomy" id="2479048"/>
    <lineage>
        <taxon>Bacteria</taxon>
        <taxon>Pseudomonadati</taxon>
        <taxon>Acidobacteriota</taxon>
        <taxon>Terriglobia</taxon>
        <taxon>Terriglobales</taxon>
        <taxon>Acidobacteriaceae</taxon>
        <taxon>Granulicella</taxon>
    </lineage>
</organism>
<comment type="caution">
    <text evidence="1">The sequence shown here is derived from an EMBL/GenBank/DDBJ whole genome shotgun (WGS) entry which is preliminary data.</text>
</comment>
<reference evidence="1 2" key="1">
    <citation type="submission" date="2018-11" db="EMBL/GenBank/DDBJ databases">
        <authorList>
            <person name="Mardanov A.V."/>
            <person name="Ravin N.V."/>
            <person name="Dedysh S.N."/>
        </authorList>
    </citation>
    <scope>NUCLEOTIDE SEQUENCE [LARGE SCALE GENOMIC DNA]</scope>
    <source>
        <strain evidence="1 2">AF10</strain>
    </source>
</reference>
<accession>A0A4V1L5I4</accession>
<reference evidence="2" key="2">
    <citation type="submission" date="2019-02" db="EMBL/GenBank/DDBJ databases">
        <title>Granulicella sibirica sp. nov., a psychrotolerant acidobacterium isolated from an organic soil layer in forested tundra, West Siberia.</title>
        <authorList>
            <person name="Oshkin I.Y."/>
            <person name="Kulichevskaya I.S."/>
            <person name="Rijpstra W.I.C."/>
            <person name="Sinninghe Damste J.S."/>
            <person name="Rakitin A.L."/>
            <person name="Ravin N.V."/>
            <person name="Dedysh S.N."/>
        </authorList>
    </citation>
    <scope>NUCLEOTIDE SEQUENCE [LARGE SCALE GENOMIC DNA]</scope>
    <source>
        <strain evidence="2">AF10</strain>
    </source>
</reference>
<gene>
    <name evidence="1" type="ORF">GRAN_2731</name>
</gene>